<keyword evidence="7" id="KW-0406">Ion transport</keyword>
<keyword evidence="13" id="KW-1185">Reference proteome</keyword>
<keyword evidence="4 7" id="KW-0812">Transmembrane</keyword>
<evidence type="ECO:0000256" key="5">
    <source>
        <dbReference type="ARBA" id="ARBA00022989"/>
    </source>
</evidence>
<dbReference type="Gene3D" id="3.30.70.100">
    <property type="match status" value="1"/>
</dbReference>
<proteinExistence type="inferred from homology"/>
<feature type="domain" description="Mechanosensitive ion channel MscS" evidence="9">
    <location>
        <begin position="112"/>
        <end position="178"/>
    </location>
</feature>
<evidence type="ECO:0000256" key="3">
    <source>
        <dbReference type="ARBA" id="ARBA00022475"/>
    </source>
</evidence>
<evidence type="ECO:0000259" key="10">
    <source>
        <dbReference type="Pfam" id="PF21082"/>
    </source>
</evidence>
<evidence type="ECO:0000259" key="11">
    <source>
        <dbReference type="Pfam" id="PF21088"/>
    </source>
</evidence>
<evidence type="ECO:0000256" key="1">
    <source>
        <dbReference type="ARBA" id="ARBA00004651"/>
    </source>
</evidence>
<dbReference type="GO" id="GO:0005886">
    <property type="term" value="C:plasma membrane"/>
    <property type="evidence" value="ECO:0007669"/>
    <property type="project" value="UniProtKB-SubCell"/>
</dbReference>
<dbReference type="PANTHER" id="PTHR30221:SF8">
    <property type="entry name" value="SMALL-CONDUCTANCE MECHANOSENSITIVE CHANNEL"/>
    <property type="match status" value="1"/>
</dbReference>
<evidence type="ECO:0000256" key="2">
    <source>
        <dbReference type="ARBA" id="ARBA00008017"/>
    </source>
</evidence>
<dbReference type="InterPro" id="IPR008910">
    <property type="entry name" value="MSC_TM_helix"/>
</dbReference>
<dbReference type="GO" id="GO:0008381">
    <property type="term" value="F:mechanosensitive monoatomic ion channel activity"/>
    <property type="evidence" value="ECO:0007669"/>
    <property type="project" value="InterPro"/>
</dbReference>
<reference evidence="12" key="1">
    <citation type="submission" date="2019-03" db="EMBL/GenBank/DDBJ databases">
        <title>Afifella sp. nov., isolated from activated sludge.</title>
        <authorList>
            <person name="Li Q."/>
            <person name="Liu Y."/>
        </authorList>
    </citation>
    <scope>NUCLEOTIDE SEQUENCE</scope>
    <source>
        <strain evidence="12">L72</strain>
    </source>
</reference>
<comment type="subcellular location">
    <subcellularLocation>
        <location evidence="7">Cell inner membrane</location>
        <topology evidence="7">Multi-pass membrane protein</topology>
    </subcellularLocation>
    <subcellularLocation>
        <location evidence="1">Cell membrane</location>
        <topology evidence="1">Multi-pass membrane protein</topology>
    </subcellularLocation>
</comment>
<keyword evidence="6 7" id="KW-0472">Membrane</keyword>
<dbReference type="AlphaFoldDB" id="A0A964WVA4"/>
<feature type="transmembrane region" description="Helical" evidence="7">
    <location>
        <begin position="95"/>
        <end position="125"/>
    </location>
</feature>
<evidence type="ECO:0000313" key="12">
    <source>
        <dbReference type="EMBL" id="MYZ49971.1"/>
    </source>
</evidence>
<dbReference type="Gene3D" id="1.10.287.1260">
    <property type="match status" value="1"/>
</dbReference>
<organism evidence="12 13">
    <name type="scientific">Propylenella binzhouense</name>
    <dbReference type="NCBI Taxonomy" id="2555902"/>
    <lineage>
        <taxon>Bacteria</taxon>
        <taxon>Pseudomonadati</taxon>
        <taxon>Pseudomonadota</taxon>
        <taxon>Alphaproteobacteria</taxon>
        <taxon>Hyphomicrobiales</taxon>
        <taxon>Propylenellaceae</taxon>
        <taxon>Propylenella</taxon>
    </lineage>
</organism>
<evidence type="ECO:0000256" key="4">
    <source>
        <dbReference type="ARBA" id="ARBA00022692"/>
    </source>
</evidence>
<dbReference type="InterPro" id="IPR049142">
    <property type="entry name" value="MS_channel_1st"/>
</dbReference>
<dbReference type="SUPFAM" id="SSF82689">
    <property type="entry name" value="Mechanosensitive channel protein MscS (YggB), C-terminal domain"/>
    <property type="match status" value="1"/>
</dbReference>
<dbReference type="InterPro" id="IPR006685">
    <property type="entry name" value="MscS_channel_2nd"/>
</dbReference>
<name>A0A964WVA4_9HYPH</name>
<comment type="caution">
    <text evidence="12">The sequence shown here is derived from an EMBL/GenBank/DDBJ whole genome shotgun (WGS) entry which is preliminary data.</text>
</comment>
<feature type="domain" description="Mechanosensitive ion channel transmembrane helices 2/3" evidence="11">
    <location>
        <begin position="69"/>
        <end position="110"/>
    </location>
</feature>
<dbReference type="EMBL" id="SPKJ01000109">
    <property type="protein sequence ID" value="MYZ49971.1"/>
    <property type="molecule type" value="Genomic_DNA"/>
</dbReference>
<comment type="caution">
    <text evidence="7">Lacks conserved residue(s) required for the propagation of feature annotation.</text>
</comment>
<dbReference type="InterPro" id="IPR023408">
    <property type="entry name" value="MscS_beta-dom_sf"/>
</dbReference>
<dbReference type="InterPro" id="IPR049278">
    <property type="entry name" value="MS_channel_C"/>
</dbReference>
<dbReference type="InterPro" id="IPR011066">
    <property type="entry name" value="MscS_channel_C_sf"/>
</dbReference>
<evidence type="ECO:0000256" key="6">
    <source>
        <dbReference type="ARBA" id="ARBA00023136"/>
    </source>
</evidence>
<dbReference type="Pfam" id="PF21088">
    <property type="entry name" value="MS_channel_1st"/>
    <property type="match status" value="1"/>
</dbReference>
<dbReference type="Pfam" id="PF21082">
    <property type="entry name" value="MS_channel_3rd"/>
    <property type="match status" value="1"/>
</dbReference>
<dbReference type="SUPFAM" id="SSF82861">
    <property type="entry name" value="Mechanosensitive channel protein MscS (YggB), transmembrane region"/>
    <property type="match status" value="1"/>
</dbReference>
<dbReference type="Gene3D" id="2.30.30.60">
    <property type="match status" value="1"/>
</dbReference>
<dbReference type="PANTHER" id="PTHR30221">
    <property type="entry name" value="SMALL-CONDUCTANCE MECHANOSENSITIVE CHANNEL"/>
    <property type="match status" value="1"/>
</dbReference>
<keyword evidence="3" id="KW-1003">Cell membrane</keyword>
<feature type="transmembrane region" description="Helical" evidence="7">
    <location>
        <begin position="70"/>
        <end position="89"/>
    </location>
</feature>
<gene>
    <name evidence="12" type="ORF">E4O86_19885</name>
</gene>
<feature type="region of interest" description="Disordered" evidence="8">
    <location>
        <begin position="277"/>
        <end position="298"/>
    </location>
</feature>
<comment type="similarity">
    <text evidence="2 7">Belongs to the MscS (TC 1.A.23) family.</text>
</comment>
<evidence type="ECO:0000256" key="7">
    <source>
        <dbReference type="RuleBase" id="RU369025"/>
    </source>
</evidence>
<keyword evidence="7" id="KW-0997">Cell inner membrane</keyword>
<dbReference type="InterPro" id="IPR045275">
    <property type="entry name" value="MscS_archaea/bacteria_type"/>
</dbReference>
<evidence type="ECO:0000256" key="8">
    <source>
        <dbReference type="SAM" id="MobiDB-lite"/>
    </source>
</evidence>
<keyword evidence="7" id="KW-0813">Transport</keyword>
<feature type="transmembrane region" description="Helical" evidence="7">
    <location>
        <begin position="20"/>
        <end position="42"/>
    </location>
</feature>
<dbReference type="Proteomes" id="UP000773614">
    <property type="component" value="Unassembled WGS sequence"/>
</dbReference>
<keyword evidence="5 7" id="KW-1133">Transmembrane helix</keyword>
<keyword evidence="7" id="KW-0407">Ion channel</keyword>
<comment type="function">
    <text evidence="7">Mechanosensitive channel that participates in the regulation of osmotic pressure changes within the cell, opening in response to stretch forces in the membrane lipid bilayer, without the need for other proteins. Contributes to normal resistance to hypoosmotic shock. Forms an ion channel of 1.0 nanosiemens conductance with a slight preference for anions.</text>
</comment>
<dbReference type="InterPro" id="IPR010920">
    <property type="entry name" value="LSM_dom_sf"/>
</dbReference>
<evidence type="ECO:0000259" key="9">
    <source>
        <dbReference type="Pfam" id="PF00924"/>
    </source>
</evidence>
<dbReference type="OrthoDB" id="9814206at2"/>
<dbReference type="Pfam" id="PF05552">
    <property type="entry name" value="MS_channel_1st_1"/>
    <property type="match status" value="1"/>
</dbReference>
<feature type="domain" description="Mechanosensitive ion channel MscS C-terminal" evidence="10">
    <location>
        <begin position="185"/>
        <end position="266"/>
    </location>
</feature>
<comment type="subunit">
    <text evidence="7">Homoheptamer.</text>
</comment>
<dbReference type="SUPFAM" id="SSF50182">
    <property type="entry name" value="Sm-like ribonucleoproteins"/>
    <property type="match status" value="1"/>
</dbReference>
<evidence type="ECO:0000313" key="13">
    <source>
        <dbReference type="Proteomes" id="UP000773614"/>
    </source>
</evidence>
<dbReference type="RefSeq" id="WP_161142306.1">
    <property type="nucleotide sequence ID" value="NZ_SPKJ01000109.1"/>
</dbReference>
<dbReference type="Pfam" id="PF00924">
    <property type="entry name" value="MS_channel_2nd"/>
    <property type="match status" value="1"/>
</dbReference>
<sequence>MDLTDAPQELSAAAAMAWGWAVAFLPRLATAILIIVAGFVLANWGARLVRRLVGATSHVDPTVQPLLGTIVRYAVLILFLVAALGQLGVQTASLLAVLGAAGLAIGLALQGTLQNIAAGIMLVYLRPFRVGDYIELPDFAGIVKEIGLFVTQLDTFDGLYYFVPNSEIWNKPLKNHSRNPRRLMTIQIGVSYAADPAEARRVLLAMAAEERRVLKDPAPYVYVESYDDSAVTLTFRAWAPTPLFWDVQRAMIEEAKRRLEAAGIEIPFPQRIVHMVSEPPPRAKGGPLPAADPEETRG</sequence>
<dbReference type="InterPro" id="IPR011014">
    <property type="entry name" value="MscS_channel_TM-2"/>
</dbReference>
<protein>
    <recommendedName>
        <fullName evidence="7">Small-conductance mechanosensitive channel</fullName>
    </recommendedName>
</protein>
<accession>A0A964WVA4</accession>